<sequence>MPPFIVQVVYPNVSDATFNYDHYLQVHMPLAEKVWRPHGLIGYRALKIVATAPKNDPPPYTVMCLLEFPDRKSWDDCIAVAAKDLVPDIPNFSNKEPVFLIGEQFAGSVGVSRK</sequence>
<evidence type="ECO:0000313" key="2">
    <source>
        <dbReference type="EMBL" id="KAK8244416.1"/>
    </source>
</evidence>
<dbReference type="EMBL" id="JBBWRZ010000002">
    <property type="protein sequence ID" value="KAK8244416.1"/>
    <property type="molecule type" value="Genomic_DNA"/>
</dbReference>
<dbReference type="PANTHER" id="PTHR40260:SF2">
    <property type="entry name" value="BLR8190 PROTEIN"/>
    <property type="match status" value="1"/>
</dbReference>
<evidence type="ECO:0008006" key="4">
    <source>
        <dbReference type="Google" id="ProtNLM"/>
    </source>
</evidence>
<accession>A0ABR1Z0C0</accession>
<dbReference type="Gene3D" id="3.30.70.100">
    <property type="match status" value="1"/>
</dbReference>
<organism evidence="2 3">
    <name type="scientific">Phyllosticta capitalensis</name>
    <dbReference type="NCBI Taxonomy" id="121624"/>
    <lineage>
        <taxon>Eukaryota</taxon>
        <taxon>Fungi</taxon>
        <taxon>Dikarya</taxon>
        <taxon>Ascomycota</taxon>
        <taxon>Pezizomycotina</taxon>
        <taxon>Dothideomycetes</taxon>
        <taxon>Dothideomycetes incertae sedis</taxon>
        <taxon>Botryosphaeriales</taxon>
        <taxon>Phyllostictaceae</taxon>
        <taxon>Phyllosticta</taxon>
    </lineage>
</organism>
<dbReference type="NCBIfam" id="TIGR02118">
    <property type="entry name" value="EthD family reductase"/>
    <property type="match status" value="1"/>
</dbReference>
<name>A0ABR1Z0C0_9PEZI</name>
<keyword evidence="3" id="KW-1185">Reference proteome</keyword>
<proteinExistence type="inferred from homology"/>
<reference evidence="2 3" key="1">
    <citation type="submission" date="2024-04" db="EMBL/GenBank/DDBJ databases">
        <title>Phyllosticta paracitricarpa is synonymous to the EU quarantine fungus P. citricarpa based on phylogenomic analyses.</title>
        <authorList>
            <consortium name="Lawrence Berkeley National Laboratory"/>
            <person name="Van Ingen-Buijs V.A."/>
            <person name="Van Westerhoven A.C."/>
            <person name="Haridas S."/>
            <person name="Skiadas P."/>
            <person name="Martin F."/>
            <person name="Groenewald J.Z."/>
            <person name="Crous P.W."/>
            <person name="Seidl M.F."/>
        </authorList>
    </citation>
    <scope>NUCLEOTIDE SEQUENCE [LARGE SCALE GENOMIC DNA]</scope>
    <source>
        <strain evidence="2 3">CBS 123374</strain>
    </source>
</reference>
<evidence type="ECO:0000313" key="3">
    <source>
        <dbReference type="Proteomes" id="UP001492380"/>
    </source>
</evidence>
<comment type="caution">
    <text evidence="2">The sequence shown here is derived from an EMBL/GenBank/DDBJ whole genome shotgun (WGS) entry which is preliminary data.</text>
</comment>
<gene>
    <name evidence="2" type="ORF">HDK90DRAFT_156282</name>
</gene>
<protein>
    <recommendedName>
        <fullName evidence="4">EthD domain-containing protein</fullName>
    </recommendedName>
</protein>
<evidence type="ECO:0000256" key="1">
    <source>
        <dbReference type="ARBA" id="ARBA00005986"/>
    </source>
</evidence>
<dbReference type="SUPFAM" id="SSF54909">
    <property type="entry name" value="Dimeric alpha+beta barrel"/>
    <property type="match status" value="1"/>
</dbReference>
<dbReference type="InterPro" id="IPR011008">
    <property type="entry name" value="Dimeric_a/b-barrel"/>
</dbReference>
<dbReference type="InterPro" id="IPR009799">
    <property type="entry name" value="EthD_dom"/>
</dbReference>
<dbReference type="Proteomes" id="UP001492380">
    <property type="component" value="Unassembled WGS sequence"/>
</dbReference>
<dbReference type="PANTHER" id="PTHR40260">
    <property type="entry name" value="BLR8190 PROTEIN"/>
    <property type="match status" value="1"/>
</dbReference>
<comment type="similarity">
    <text evidence="1">Belongs to the tpcK family.</text>
</comment>